<reference evidence="1" key="2">
    <citation type="submission" date="2021-10" db="EMBL/GenBank/DDBJ databases">
        <title>Phylogenomics reveals ancestral predisposition of the termite-cultivated fungus Termitomyces towards a domesticated lifestyle.</title>
        <authorList>
            <person name="Auxier B."/>
            <person name="Grum-Grzhimaylo A."/>
            <person name="Cardenas M.E."/>
            <person name="Lodge J.D."/>
            <person name="Laessoe T."/>
            <person name="Pedersen O."/>
            <person name="Smith M.E."/>
            <person name="Kuyper T.W."/>
            <person name="Franco-Molano E.A."/>
            <person name="Baroni T.J."/>
            <person name="Aanen D.K."/>
        </authorList>
    </citation>
    <scope>NUCLEOTIDE SEQUENCE</scope>
    <source>
        <strain evidence="1">D49</strain>
    </source>
</reference>
<dbReference type="Proteomes" id="UP000717328">
    <property type="component" value="Unassembled WGS sequence"/>
</dbReference>
<gene>
    <name evidence="1" type="ORF">H0H81_009675</name>
</gene>
<name>A0A9P7FTF2_9AGAR</name>
<protein>
    <submittedName>
        <fullName evidence="1">Uncharacterized protein</fullName>
    </submittedName>
</protein>
<organism evidence="1 2">
    <name type="scientific">Sphagnurus paluster</name>
    <dbReference type="NCBI Taxonomy" id="117069"/>
    <lineage>
        <taxon>Eukaryota</taxon>
        <taxon>Fungi</taxon>
        <taxon>Dikarya</taxon>
        <taxon>Basidiomycota</taxon>
        <taxon>Agaricomycotina</taxon>
        <taxon>Agaricomycetes</taxon>
        <taxon>Agaricomycetidae</taxon>
        <taxon>Agaricales</taxon>
        <taxon>Tricholomatineae</taxon>
        <taxon>Lyophyllaceae</taxon>
        <taxon>Sphagnurus</taxon>
    </lineage>
</organism>
<dbReference type="EMBL" id="JABCKI010006002">
    <property type="protein sequence ID" value="KAG5635913.1"/>
    <property type="molecule type" value="Genomic_DNA"/>
</dbReference>
<dbReference type="OrthoDB" id="2595043at2759"/>
<sequence>MEGLPGYSMNSKEVKLTAIERDIIRLHALVSQPDLSEMDDLDVLELLQRLENADGMADLMESKVDNILAQLDGILDSADADGQAHTTGEDITATETKVVNGSGEQATT</sequence>
<comment type="caution">
    <text evidence="1">The sequence shown here is derived from an EMBL/GenBank/DDBJ whole genome shotgun (WGS) entry which is preliminary data.</text>
</comment>
<proteinExistence type="predicted"/>
<evidence type="ECO:0000313" key="1">
    <source>
        <dbReference type="EMBL" id="KAG5635913.1"/>
    </source>
</evidence>
<evidence type="ECO:0000313" key="2">
    <source>
        <dbReference type="Proteomes" id="UP000717328"/>
    </source>
</evidence>
<keyword evidence="2" id="KW-1185">Reference proteome</keyword>
<dbReference type="AlphaFoldDB" id="A0A9P7FTF2"/>
<accession>A0A9P7FTF2</accession>
<reference evidence="1" key="1">
    <citation type="submission" date="2021-02" db="EMBL/GenBank/DDBJ databases">
        <authorList>
            <person name="Nieuwenhuis M."/>
            <person name="Van De Peppel L.J.J."/>
        </authorList>
    </citation>
    <scope>NUCLEOTIDE SEQUENCE</scope>
    <source>
        <strain evidence="1">D49</strain>
    </source>
</reference>